<dbReference type="AlphaFoldDB" id="A0A7Y9DIS9"/>
<feature type="region of interest" description="Disordered" evidence="1">
    <location>
        <begin position="150"/>
        <end position="172"/>
    </location>
</feature>
<dbReference type="SUPFAM" id="SSF46785">
    <property type="entry name" value="Winged helix' DNA-binding domain"/>
    <property type="match status" value="1"/>
</dbReference>
<accession>A0A7Y9DIS9</accession>
<dbReference type="PROSITE" id="PS50995">
    <property type="entry name" value="HTH_MARR_2"/>
    <property type="match status" value="1"/>
</dbReference>
<protein>
    <submittedName>
        <fullName evidence="3">DNA-binding MarR family transcriptional regulator</fullName>
    </submittedName>
</protein>
<dbReference type="Pfam" id="PF01047">
    <property type="entry name" value="MarR"/>
    <property type="match status" value="1"/>
</dbReference>
<sequence>MQDDPAAGPAAELSVLLGPLRRKVLRRSRELAGLPDLPEAQVELLRLLAERGPLTPSQLAATLRLARSTISNLLRTTGAAGLTERAPGGGDLRVVSVSATAAALTLLARYDRASATTVASAAARLSAEERASLPALVAVVGRLLEVLDAEDGSRGEDDRAPGPMSDLGRRTR</sequence>
<dbReference type="RefSeq" id="WP_179750558.1">
    <property type="nucleotide sequence ID" value="NZ_BAAAGN010000005.1"/>
</dbReference>
<keyword evidence="3" id="KW-0238">DNA-binding</keyword>
<evidence type="ECO:0000313" key="4">
    <source>
        <dbReference type="Proteomes" id="UP000521922"/>
    </source>
</evidence>
<evidence type="ECO:0000256" key="1">
    <source>
        <dbReference type="SAM" id="MobiDB-lite"/>
    </source>
</evidence>
<dbReference type="SMART" id="SM00347">
    <property type="entry name" value="HTH_MARR"/>
    <property type="match status" value="1"/>
</dbReference>
<evidence type="ECO:0000259" key="2">
    <source>
        <dbReference type="PROSITE" id="PS50995"/>
    </source>
</evidence>
<dbReference type="GO" id="GO:0003700">
    <property type="term" value="F:DNA-binding transcription factor activity"/>
    <property type="evidence" value="ECO:0007669"/>
    <property type="project" value="InterPro"/>
</dbReference>
<dbReference type="GO" id="GO:0006950">
    <property type="term" value="P:response to stress"/>
    <property type="evidence" value="ECO:0007669"/>
    <property type="project" value="TreeGrafter"/>
</dbReference>
<organism evidence="3 4">
    <name type="scientific">Kineococcus aurantiacus</name>
    <dbReference type="NCBI Taxonomy" id="37633"/>
    <lineage>
        <taxon>Bacteria</taxon>
        <taxon>Bacillati</taxon>
        <taxon>Actinomycetota</taxon>
        <taxon>Actinomycetes</taxon>
        <taxon>Kineosporiales</taxon>
        <taxon>Kineosporiaceae</taxon>
        <taxon>Kineococcus</taxon>
    </lineage>
</organism>
<dbReference type="InterPro" id="IPR000835">
    <property type="entry name" value="HTH_MarR-typ"/>
</dbReference>
<dbReference type="GO" id="GO:0003677">
    <property type="term" value="F:DNA binding"/>
    <property type="evidence" value="ECO:0007669"/>
    <property type="project" value="UniProtKB-KW"/>
</dbReference>
<dbReference type="InterPro" id="IPR036388">
    <property type="entry name" value="WH-like_DNA-bd_sf"/>
</dbReference>
<dbReference type="EMBL" id="JACCBB010000001">
    <property type="protein sequence ID" value="NYD21925.1"/>
    <property type="molecule type" value="Genomic_DNA"/>
</dbReference>
<dbReference type="PANTHER" id="PTHR33164:SF43">
    <property type="entry name" value="HTH-TYPE TRANSCRIPTIONAL REPRESSOR YETL"/>
    <property type="match status" value="1"/>
</dbReference>
<proteinExistence type="predicted"/>
<feature type="compositionally biased region" description="Basic and acidic residues" evidence="1">
    <location>
        <begin position="151"/>
        <end position="160"/>
    </location>
</feature>
<dbReference type="PANTHER" id="PTHR33164">
    <property type="entry name" value="TRANSCRIPTIONAL REGULATOR, MARR FAMILY"/>
    <property type="match status" value="1"/>
</dbReference>
<dbReference type="Gene3D" id="1.10.10.10">
    <property type="entry name" value="Winged helix-like DNA-binding domain superfamily/Winged helix DNA-binding domain"/>
    <property type="match status" value="1"/>
</dbReference>
<gene>
    <name evidence="3" type="ORF">BJ968_001465</name>
</gene>
<name>A0A7Y9DIS9_9ACTN</name>
<keyword evidence="4" id="KW-1185">Reference proteome</keyword>
<dbReference type="InterPro" id="IPR036390">
    <property type="entry name" value="WH_DNA-bd_sf"/>
</dbReference>
<dbReference type="InterPro" id="IPR039422">
    <property type="entry name" value="MarR/SlyA-like"/>
</dbReference>
<feature type="domain" description="HTH marR-type" evidence="2">
    <location>
        <begin position="10"/>
        <end position="145"/>
    </location>
</feature>
<dbReference type="Proteomes" id="UP000521922">
    <property type="component" value="Unassembled WGS sequence"/>
</dbReference>
<dbReference type="PRINTS" id="PR00598">
    <property type="entry name" value="HTHMARR"/>
</dbReference>
<evidence type="ECO:0000313" key="3">
    <source>
        <dbReference type="EMBL" id="NYD21925.1"/>
    </source>
</evidence>
<comment type="caution">
    <text evidence="3">The sequence shown here is derived from an EMBL/GenBank/DDBJ whole genome shotgun (WGS) entry which is preliminary data.</text>
</comment>
<reference evidence="3 4" key="1">
    <citation type="submission" date="2020-07" db="EMBL/GenBank/DDBJ databases">
        <title>Sequencing the genomes of 1000 actinobacteria strains.</title>
        <authorList>
            <person name="Klenk H.-P."/>
        </authorList>
    </citation>
    <scope>NUCLEOTIDE SEQUENCE [LARGE SCALE GENOMIC DNA]</scope>
    <source>
        <strain evidence="3 4">DSM 7487</strain>
    </source>
</reference>